<evidence type="ECO:0000313" key="3">
    <source>
        <dbReference type="Proteomes" id="UP000245916"/>
    </source>
</evidence>
<keyword evidence="1" id="KW-0472">Membrane</keyword>
<organism evidence="2 3">
    <name type="scientific">Allosphingosinicella humi</name>
    <dbReference type="NCBI Taxonomy" id="2068657"/>
    <lineage>
        <taxon>Bacteria</taxon>
        <taxon>Pseudomonadati</taxon>
        <taxon>Pseudomonadota</taxon>
        <taxon>Alphaproteobacteria</taxon>
        <taxon>Sphingomonadales</taxon>
        <taxon>Sphingomonadaceae</taxon>
        <taxon>Allosphingosinicella</taxon>
    </lineage>
</organism>
<feature type="transmembrane region" description="Helical" evidence="1">
    <location>
        <begin position="48"/>
        <end position="68"/>
    </location>
</feature>
<dbReference type="EMBL" id="QFFF01000001">
    <property type="protein sequence ID" value="PWG01518.1"/>
    <property type="molecule type" value="Genomic_DNA"/>
</dbReference>
<comment type="caution">
    <text evidence="2">The sequence shown here is derived from an EMBL/GenBank/DDBJ whole genome shotgun (WGS) entry which is preliminary data.</text>
</comment>
<evidence type="ECO:0000256" key="1">
    <source>
        <dbReference type="SAM" id="Phobius"/>
    </source>
</evidence>
<accession>A0A2U2IZM0</accession>
<proteinExistence type="predicted"/>
<dbReference type="SUPFAM" id="SSF103473">
    <property type="entry name" value="MFS general substrate transporter"/>
    <property type="match status" value="1"/>
</dbReference>
<feature type="transmembrane region" description="Helical" evidence="1">
    <location>
        <begin position="74"/>
        <end position="94"/>
    </location>
</feature>
<dbReference type="Proteomes" id="UP000245916">
    <property type="component" value="Unassembled WGS sequence"/>
</dbReference>
<dbReference type="RefSeq" id="WP_109269658.1">
    <property type="nucleotide sequence ID" value="NZ_QFFF01000001.1"/>
</dbReference>
<keyword evidence="1" id="KW-1133">Transmembrane helix</keyword>
<evidence type="ECO:0000313" key="2">
    <source>
        <dbReference type="EMBL" id="PWG01518.1"/>
    </source>
</evidence>
<keyword evidence="3" id="KW-1185">Reference proteome</keyword>
<dbReference type="OrthoDB" id="7594143at2"/>
<protein>
    <submittedName>
        <fullName evidence="2">Uncharacterized protein</fullName>
    </submittedName>
</protein>
<keyword evidence="1" id="KW-0812">Transmembrane</keyword>
<dbReference type="InterPro" id="IPR036259">
    <property type="entry name" value="MFS_trans_sf"/>
</dbReference>
<gene>
    <name evidence="2" type="ORF">DF286_00520</name>
</gene>
<name>A0A2U2IZM0_9SPHN</name>
<reference evidence="2 3" key="1">
    <citation type="submission" date="2018-05" db="EMBL/GenBank/DDBJ databases">
        <title>Genome of Sphingosinicella humi QZX222.</title>
        <authorList>
            <person name="Qiao Z."/>
            <person name="Wang G."/>
        </authorList>
    </citation>
    <scope>NUCLEOTIDE SEQUENCE [LARGE SCALE GENOMIC DNA]</scope>
    <source>
        <strain evidence="2 3">QZX222</strain>
    </source>
</reference>
<sequence>MTRNPRSVDQAIARFDEMAARLDGHPPAAQAARRRYYSRSARVLGRRLANIGMAVGALIVATIAFGLFVSPIGWSGLFLVAVAMLFILIFFSVWPTERPAVEYKEDMPNKAVVQRLDNLLVRRRAALPAPAAQQVDAISRQLPLLEQRLAEANILDPLAQDARRLMGKHIPELIERYQRVPAQYRHERDGEGMTVDERLVSGLDAAKSALDDLGRKLAHEDLTAFETQGRFLESRYKDEGGAIRGE</sequence>
<dbReference type="AlphaFoldDB" id="A0A2U2IZM0"/>